<evidence type="ECO:0000313" key="7">
    <source>
        <dbReference type="Proteomes" id="UP001596506"/>
    </source>
</evidence>
<dbReference type="InterPro" id="IPR005119">
    <property type="entry name" value="LysR_subst-bd"/>
</dbReference>
<dbReference type="Pfam" id="PF03466">
    <property type="entry name" value="LysR_substrate"/>
    <property type="match status" value="1"/>
</dbReference>
<dbReference type="InterPro" id="IPR058163">
    <property type="entry name" value="LysR-type_TF_proteobact-type"/>
</dbReference>
<dbReference type="SUPFAM" id="SSF53850">
    <property type="entry name" value="Periplasmic binding protein-like II"/>
    <property type="match status" value="1"/>
</dbReference>
<keyword evidence="2" id="KW-0805">Transcription regulation</keyword>
<dbReference type="Gene3D" id="3.40.190.10">
    <property type="entry name" value="Periplasmic binding protein-like II"/>
    <property type="match status" value="2"/>
</dbReference>
<evidence type="ECO:0000313" key="6">
    <source>
        <dbReference type="EMBL" id="MFC7294885.1"/>
    </source>
</evidence>
<organism evidence="6 7">
    <name type="scientific">Marinobacter aromaticivorans</name>
    <dbReference type="NCBI Taxonomy" id="1494078"/>
    <lineage>
        <taxon>Bacteria</taxon>
        <taxon>Pseudomonadati</taxon>
        <taxon>Pseudomonadota</taxon>
        <taxon>Gammaproteobacteria</taxon>
        <taxon>Pseudomonadales</taxon>
        <taxon>Marinobacteraceae</taxon>
        <taxon>Marinobacter</taxon>
    </lineage>
</organism>
<dbReference type="PROSITE" id="PS50931">
    <property type="entry name" value="HTH_LYSR"/>
    <property type="match status" value="1"/>
</dbReference>
<dbReference type="NCBIfam" id="NF008352">
    <property type="entry name" value="PRK11139.1"/>
    <property type="match status" value="1"/>
</dbReference>
<dbReference type="PRINTS" id="PR00039">
    <property type="entry name" value="HTHLYSR"/>
</dbReference>
<dbReference type="RefSeq" id="WP_100687306.1">
    <property type="nucleotide sequence ID" value="NZ_JBHTBD010000002.1"/>
</dbReference>
<protein>
    <submittedName>
        <fullName evidence="6">Transcriptional regulator GcvA</fullName>
    </submittedName>
</protein>
<accession>A0ABW2IVW5</accession>
<dbReference type="EMBL" id="JBHTBD010000002">
    <property type="protein sequence ID" value="MFC7294885.1"/>
    <property type="molecule type" value="Genomic_DNA"/>
</dbReference>
<dbReference type="PANTHER" id="PTHR30537:SF74">
    <property type="entry name" value="HTH-TYPE TRANSCRIPTIONAL REGULATOR TRPI"/>
    <property type="match status" value="1"/>
</dbReference>
<dbReference type="Proteomes" id="UP001596506">
    <property type="component" value="Unassembled WGS sequence"/>
</dbReference>
<dbReference type="SUPFAM" id="SSF46785">
    <property type="entry name" value="Winged helix' DNA-binding domain"/>
    <property type="match status" value="1"/>
</dbReference>
<comment type="similarity">
    <text evidence="1">Belongs to the LysR transcriptional regulatory family.</text>
</comment>
<evidence type="ECO:0000256" key="2">
    <source>
        <dbReference type="ARBA" id="ARBA00023015"/>
    </source>
</evidence>
<keyword evidence="3" id="KW-0238">DNA-binding</keyword>
<reference evidence="7" key="1">
    <citation type="journal article" date="2019" name="Int. J. Syst. Evol. Microbiol.">
        <title>The Global Catalogue of Microorganisms (GCM) 10K type strain sequencing project: providing services to taxonomists for standard genome sequencing and annotation.</title>
        <authorList>
            <consortium name="The Broad Institute Genomics Platform"/>
            <consortium name="The Broad Institute Genome Sequencing Center for Infectious Disease"/>
            <person name="Wu L."/>
            <person name="Ma J."/>
        </authorList>
    </citation>
    <scope>NUCLEOTIDE SEQUENCE [LARGE SCALE GENOMIC DNA]</scope>
    <source>
        <strain evidence="7">CCUG 60559</strain>
    </source>
</reference>
<evidence type="ECO:0000256" key="4">
    <source>
        <dbReference type="ARBA" id="ARBA00023163"/>
    </source>
</evidence>
<keyword evidence="7" id="KW-1185">Reference proteome</keyword>
<feature type="domain" description="HTH lysR-type" evidence="5">
    <location>
        <begin position="5"/>
        <end position="62"/>
    </location>
</feature>
<dbReference type="Pfam" id="PF00126">
    <property type="entry name" value="HTH_1"/>
    <property type="match status" value="1"/>
</dbReference>
<gene>
    <name evidence="6" type="primary">gcvA</name>
    <name evidence="6" type="ORF">ACFQQA_09125</name>
</gene>
<dbReference type="InterPro" id="IPR036388">
    <property type="entry name" value="WH-like_DNA-bd_sf"/>
</dbReference>
<evidence type="ECO:0000259" key="5">
    <source>
        <dbReference type="PROSITE" id="PS50931"/>
    </source>
</evidence>
<proteinExistence type="inferred from homology"/>
<evidence type="ECO:0000256" key="1">
    <source>
        <dbReference type="ARBA" id="ARBA00009437"/>
    </source>
</evidence>
<evidence type="ECO:0000256" key="3">
    <source>
        <dbReference type="ARBA" id="ARBA00023125"/>
    </source>
</evidence>
<keyword evidence="4" id="KW-0804">Transcription</keyword>
<dbReference type="PANTHER" id="PTHR30537">
    <property type="entry name" value="HTH-TYPE TRANSCRIPTIONAL REGULATOR"/>
    <property type="match status" value="1"/>
</dbReference>
<dbReference type="CDD" id="cd08432">
    <property type="entry name" value="PBP2_GcdR_TrpI_HvrB_AmpR_like"/>
    <property type="match status" value="1"/>
</dbReference>
<dbReference type="InterPro" id="IPR000847">
    <property type="entry name" value="LysR_HTH_N"/>
</dbReference>
<dbReference type="InterPro" id="IPR036390">
    <property type="entry name" value="WH_DNA-bd_sf"/>
</dbReference>
<comment type="caution">
    <text evidence="6">The sequence shown here is derived from an EMBL/GenBank/DDBJ whole genome shotgun (WGS) entry which is preliminary data.</text>
</comment>
<name>A0ABW2IVW5_9GAMM</name>
<dbReference type="Gene3D" id="1.10.10.10">
    <property type="entry name" value="Winged helix-like DNA-binding domain superfamily/Winged helix DNA-binding domain"/>
    <property type="match status" value="1"/>
</dbReference>
<sequence>MRRLPPLNALRVFEASARKGSFAAAGDELAVTASAVSHQIKTLEEYLGVKLFSRSKRKVELTPSGEQYLVSIRHALDEIEMATHRLADNPQSNVVRISVAPNFLTRWLMPRMSRFRELYPDIELQINASVGLLDFNQSNTDMAVYYGNGEWDDIEVYFLQKVRLVPVCSPKLLEGKHPLRVPNDLRHHTLIYVGSRKWEWENWLQLAGAEFITPKDSLQLSSSQLTTAAAQENLGVALADPTLTSREISSGNLVVPFDIPLDTHKAFYLVYQKHRPLTVGMKAFKEWLISEMQDTDAYGVKNASV</sequence>